<evidence type="ECO:0000256" key="1">
    <source>
        <dbReference type="SAM" id="MobiDB-lite"/>
    </source>
</evidence>
<name>A0A9N9CT06_9GLOM</name>
<dbReference type="GO" id="GO:0007166">
    <property type="term" value="P:cell surface receptor signaling pathway"/>
    <property type="evidence" value="ECO:0007669"/>
    <property type="project" value="InterPro"/>
</dbReference>
<evidence type="ECO:0000313" key="2">
    <source>
        <dbReference type="EMBL" id="CAG8610973.1"/>
    </source>
</evidence>
<dbReference type="AlphaFoldDB" id="A0A9N9CT06"/>
<protein>
    <submittedName>
        <fullName evidence="2">17388_t:CDS:1</fullName>
    </submittedName>
</protein>
<accession>A0A9N9CT06</accession>
<feature type="compositionally biased region" description="Acidic residues" evidence="1">
    <location>
        <begin position="405"/>
        <end position="414"/>
    </location>
</feature>
<dbReference type="Gene3D" id="1.20.930.20">
    <property type="entry name" value="Adaptor protein Cbl, N-terminal domain"/>
    <property type="match status" value="1"/>
</dbReference>
<organism evidence="2 3">
    <name type="scientific">Acaulospora morrowiae</name>
    <dbReference type="NCBI Taxonomy" id="94023"/>
    <lineage>
        <taxon>Eukaryota</taxon>
        <taxon>Fungi</taxon>
        <taxon>Fungi incertae sedis</taxon>
        <taxon>Mucoromycota</taxon>
        <taxon>Glomeromycotina</taxon>
        <taxon>Glomeromycetes</taxon>
        <taxon>Diversisporales</taxon>
        <taxon>Acaulosporaceae</taxon>
        <taxon>Acaulospora</taxon>
    </lineage>
</organism>
<dbReference type="InterPro" id="IPR036537">
    <property type="entry name" value="Adaptor_Cbl_N_dom_sf"/>
</dbReference>
<gene>
    <name evidence="2" type="ORF">AMORRO_LOCUS8219</name>
</gene>
<keyword evidence="3" id="KW-1185">Reference proteome</keyword>
<evidence type="ECO:0000313" key="3">
    <source>
        <dbReference type="Proteomes" id="UP000789342"/>
    </source>
</evidence>
<dbReference type="InterPro" id="IPR059179">
    <property type="entry name" value="MLKL-like_MCAfunc"/>
</dbReference>
<sequence>MSKEISRISFVTIVDEIHQAYERMRDLYKFAEYNRQICNYLISRVDSVKFKLQNMLSIRINEDNESYENVKFYSHENYLTMQQLLSNIHDMEKFIDELSHLRTYFTGKSIETAFYELTKKFDTYVKALNVKIDVDVNSESVSLKMDINNFEKYISKIISLINALHENNTLIDLSLHYQLWQDFFDNPLRVNYDININGQKKVNMSGLNIYYEVEGNRQSDIELLELLQLHEEEIFNILPTSAVGIGITFVKSYPEPSIILYVNELPELSEQTIENFFEILRPPEDIVICQLLEDDLYKPNCGAEHMISHNHENNKGKGVTKSNDNDSHRNSEDEDDKENVSDGSKRVNRSNENDPNESKGENRDIEHNSDNKDDPNKRKKGNDEENDKSSGLNKNNKGKGKGGGDDGDDGDDPNDTNITMSYGIIDANASANITSSNDSNPIGQVVTIHFMLSMWHPGNKDNKLEFEISKINFSGGEMLSDQFKEIKGEGYYPIEAKINFKAYHNCQQDNNSVLITVEESFPYSEMEDVQVSLTKAKGLSMGIDGFNPTSILNLNREQTVSEKVSFISISNPNRGFREITWKHRIRNEEKKIPDYSQVPVHKARFGYAKELVKEFEIKTVLTLEFKKKWYSKELKLRRSRVSKLPAKLRFSLSIIIEEKKIQGIFEKRKLIDCNHPKILPANMNNKFKDSSRYDFIEESLEEKKQKLEEIRVFSLQEIEQTKQ</sequence>
<reference evidence="2" key="1">
    <citation type="submission" date="2021-06" db="EMBL/GenBank/DDBJ databases">
        <authorList>
            <person name="Kallberg Y."/>
            <person name="Tangrot J."/>
            <person name="Rosling A."/>
        </authorList>
    </citation>
    <scope>NUCLEOTIDE SEQUENCE</scope>
    <source>
        <strain evidence="2">CL551</strain>
    </source>
</reference>
<proteinExistence type="predicted"/>
<comment type="caution">
    <text evidence="2">The sequence shown here is derived from an EMBL/GenBank/DDBJ whole genome shotgun (WGS) entry which is preliminary data.</text>
</comment>
<feature type="compositionally biased region" description="Basic and acidic residues" evidence="1">
    <location>
        <begin position="338"/>
        <end position="376"/>
    </location>
</feature>
<dbReference type="Proteomes" id="UP000789342">
    <property type="component" value="Unassembled WGS sequence"/>
</dbReference>
<dbReference type="CDD" id="cd21037">
    <property type="entry name" value="MLKL_NTD"/>
    <property type="match status" value="1"/>
</dbReference>
<feature type="region of interest" description="Disordered" evidence="1">
    <location>
        <begin position="308"/>
        <end position="419"/>
    </location>
</feature>
<dbReference type="EMBL" id="CAJVPV010006823">
    <property type="protein sequence ID" value="CAG8610973.1"/>
    <property type="molecule type" value="Genomic_DNA"/>
</dbReference>